<sequence>MLNNKLSFNLPVLITKQNKRFVVYTPALDISTSGKSEKEAKKRFVKIVNVFLEEIIEAKTIEDVLSELGWKKVQKKWAPPKVVSSNFINLKIPSLA</sequence>
<evidence type="ECO:0008006" key="3">
    <source>
        <dbReference type="Google" id="ProtNLM"/>
    </source>
</evidence>
<proteinExistence type="predicted"/>
<gene>
    <name evidence="1" type="ORF">A3G99_02745</name>
</gene>
<evidence type="ECO:0000313" key="1">
    <source>
        <dbReference type="EMBL" id="OHB11977.1"/>
    </source>
</evidence>
<comment type="caution">
    <text evidence="1">The sequence shown here is derived from an EMBL/GenBank/DDBJ whole genome shotgun (WGS) entry which is preliminary data.</text>
</comment>
<accession>A0A1G2URF4</accession>
<protein>
    <recommendedName>
        <fullName evidence="3">HicB-like antitoxin of toxin-antitoxin system domain-containing protein</fullName>
    </recommendedName>
</protein>
<dbReference type="AlphaFoldDB" id="A0A1G2URF4"/>
<reference evidence="1 2" key="1">
    <citation type="journal article" date="2016" name="Nat. Commun.">
        <title>Thousands of microbial genomes shed light on interconnected biogeochemical processes in an aquifer system.</title>
        <authorList>
            <person name="Anantharaman K."/>
            <person name="Brown C.T."/>
            <person name="Hug L.A."/>
            <person name="Sharon I."/>
            <person name="Castelle C.J."/>
            <person name="Probst A.J."/>
            <person name="Thomas B.C."/>
            <person name="Singh A."/>
            <person name="Wilkins M.J."/>
            <person name="Karaoz U."/>
            <person name="Brodie E.L."/>
            <person name="Williams K.H."/>
            <person name="Hubbard S.S."/>
            <person name="Banfield J.F."/>
        </authorList>
    </citation>
    <scope>NUCLEOTIDE SEQUENCE [LARGE SCALE GENOMIC DNA]</scope>
</reference>
<evidence type="ECO:0000313" key="2">
    <source>
        <dbReference type="Proteomes" id="UP000176558"/>
    </source>
</evidence>
<dbReference type="Proteomes" id="UP000176558">
    <property type="component" value="Unassembled WGS sequence"/>
</dbReference>
<dbReference type="EMBL" id="MHWT01000024">
    <property type="protein sequence ID" value="OHB11977.1"/>
    <property type="molecule type" value="Genomic_DNA"/>
</dbReference>
<organism evidence="1 2">
    <name type="scientific">Candidatus Zambryskibacteria bacterium RIFCSPLOWO2_12_FULL_39_23</name>
    <dbReference type="NCBI Taxonomy" id="1802776"/>
    <lineage>
        <taxon>Bacteria</taxon>
        <taxon>Candidatus Zambryskiibacteriota</taxon>
    </lineage>
</organism>
<name>A0A1G2URF4_9BACT</name>